<gene>
    <name evidence="2" type="ORF">HYPSUDRAFT_203881</name>
</gene>
<proteinExistence type="predicted"/>
<protein>
    <submittedName>
        <fullName evidence="2">Uncharacterized protein</fullName>
    </submittedName>
</protein>
<keyword evidence="3" id="KW-1185">Reference proteome</keyword>
<dbReference type="EMBL" id="KN817568">
    <property type="protein sequence ID" value="KJA20398.1"/>
    <property type="molecule type" value="Genomic_DNA"/>
</dbReference>
<evidence type="ECO:0000313" key="2">
    <source>
        <dbReference type="EMBL" id="KJA20398.1"/>
    </source>
</evidence>
<accession>A0A0D2MAJ6</accession>
<evidence type="ECO:0000256" key="1">
    <source>
        <dbReference type="SAM" id="MobiDB-lite"/>
    </source>
</evidence>
<feature type="compositionally biased region" description="Polar residues" evidence="1">
    <location>
        <begin position="13"/>
        <end position="26"/>
    </location>
</feature>
<evidence type="ECO:0000313" key="3">
    <source>
        <dbReference type="Proteomes" id="UP000054270"/>
    </source>
</evidence>
<name>A0A0D2MAJ6_HYPSF</name>
<feature type="compositionally biased region" description="Basic and acidic residues" evidence="1">
    <location>
        <begin position="64"/>
        <end position="73"/>
    </location>
</feature>
<reference evidence="3" key="1">
    <citation type="submission" date="2014-04" db="EMBL/GenBank/DDBJ databases">
        <title>Evolutionary Origins and Diversification of the Mycorrhizal Mutualists.</title>
        <authorList>
            <consortium name="DOE Joint Genome Institute"/>
            <consortium name="Mycorrhizal Genomics Consortium"/>
            <person name="Kohler A."/>
            <person name="Kuo A."/>
            <person name="Nagy L.G."/>
            <person name="Floudas D."/>
            <person name="Copeland A."/>
            <person name="Barry K.W."/>
            <person name="Cichocki N."/>
            <person name="Veneault-Fourrey C."/>
            <person name="LaButti K."/>
            <person name="Lindquist E.A."/>
            <person name="Lipzen A."/>
            <person name="Lundell T."/>
            <person name="Morin E."/>
            <person name="Murat C."/>
            <person name="Riley R."/>
            <person name="Ohm R."/>
            <person name="Sun H."/>
            <person name="Tunlid A."/>
            <person name="Henrissat B."/>
            <person name="Grigoriev I.V."/>
            <person name="Hibbett D.S."/>
            <person name="Martin F."/>
        </authorList>
    </citation>
    <scope>NUCLEOTIDE SEQUENCE [LARGE SCALE GENOMIC DNA]</scope>
    <source>
        <strain evidence="3">FD-334 SS-4</strain>
    </source>
</reference>
<dbReference type="Proteomes" id="UP000054270">
    <property type="component" value="Unassembled WGS sequence"/>
</dbReference>
<feature type="compositionally biased region" description="Low complexity" evidence="1">
    <location>
        <begin position="27"/>
        <end position="49"/>
    </location>
</feature>
<organism evidence="2 3">
    <name type="scientific">Hypholoma sublateritium (strain FD-334 SS-4)</name>
    <dbReference type="NCBI Taxonomy" id="945553"/>
    <lineage>
        <taxon>Eukaryota</taxon>
        <taxon>Fungi</taxon>
        <taxon>Dikarya</taxon>
        <taxon>Basidiomycota</taxon>
        <taxon>Agaricomycotina</taxon>
        <taxon>Agaricomycetes</taxon>
        <taxon>Agaricomycetidae</taxon>
        <taxon>Agaricales</taxon>
        <taxon>Agaricineae</taxon>
        <taxon>Strophariaceae</taxon>
        <taxon>Hypholoma</taxon>
    </lineage>
</organism>
<sequence>MRVSRTIRVPPRHSSSGSTSRNAPTQSTRAPPRPSSGSSCCTSAPAAPRASRRAGGRRTAPIPLDRDVCDGAARRGAAHAGERVEQAEEDLGNGPCACALRERTENRGCAAAGGARG</sequence>
<feature type="region of interest" description="Disordered" evidence="1">
    <location>
        <begin position="1"/>
        <end position="93"/>
    </location>
</feature>
<dbReference type="AlphaFoldDB" id="A0A0D2MAJ6"/>